<feature type="domain" description="RGS" evidence="1">
    <location>
        <begin position="166"/>
        <end position="285"/>
    </location>
</feature>
<dbReference type="SMART" id="SM00315">
    <property type="entry name" value="RGS"/>
    <property type="match status" value="2"/>
</dbReference>
<dbReference type="PANTHER" id="PTHR10845:SF235">
    <property type="entry name" value="REGULATOR OF G-PROTEIN SIGNALING RGS-3"/>
    <property type="match status" value="1"/>
</dbReference>
<dbReference type="InterPro" id="IPR044926">
    <property type="entry name" value="RGS_subdomain_2"/>
</dbReference>
<reference evidence="4" key="1">
    <citation type="submission" date="2017-02" db="UniProtKB">
        <authorList>
            <consortium name="WormBaseParasite"/>
        </authorList>
    </citation>
    <scope>IDENTIFICATION</scope>
</reference>
<keyword evidence="3" id="KW-1185">Reference proteome</keyword>
<dbReference type="STRING" id="51028.A0A0N4VLU0"/>
<proteinExistence type="predicted"/>
<reference evidence="2 3" key="2">
    <citation type="submission" date="2018-10" db="EMBL/GenBank/DDBJ databases">
        <authorList>
            <consortium name="Pathogen Informatics"/>
        </authorList>
    </citation>
    <scope>NUCLEOTIDE SEQUENCE [LARGE SCALE GENOMIC DNA]</scope>
</reference>
<dbReference type="InterPro" id="IPR036305">
    <property type="entry name" value="RGS_sf"/>
</dbReference>
<name>A0A0N4VLU0_ENTVE</name>
<dbReference type="PROSITE" id="PS50132">
    <property type="entry name" value="RGS"/>
    <property type="match status" value="2"/>
</dbReference>
<organism evidence="4">
    <name type="scientific">Enterobius vermicularis</name>
    <name type="common">Human pinworm</name>
    <dbReference type="NCBI Taxonomy" id="51028"/>
    <lineage>
        <taxon>Eukaryota</taxon>
        <taxon>Metazoa</taxon>
        <taxon>Ecdysozoa</taxon>
        <taxon>Nematoda</taxon>
        <taxon>Chromadorea</taxon>
        <taxon>Rhabditida</taxon>
        <taxon>Spirurina</taxon>
        <taxon>Oxyuridomorpha</taxon>
        <taxon>Oxyuroidea</taxon>
        <taxon>Oxyuridae</taxon>
        <taxon>Enterobius</taxon>
    </lineage>
</organism>
<evidence type="ECO:0000313" key="4">
    <source>
        <dbReference type="WBParaSite" id="EVEC_0001187601-mRNA-1"/>
    </source>
</evidence>
<dbReference type="SUPFAM" id="SSF48097">
    <property type="entry name" value="Regulator of G-protein signaling, RGS"/>
    <property type="match status" value="2"/>
</dbReference>
<dbReference type="OrthoDB" id="196547at2759"/>
<dbReference type="Pfam" id="PF00615">
    <property type="entry name" value="RGS"/>
    <property type="match status" value="2"/>
</dbReference>
<dbReference type="Gene3D" id="1.10.167.10">
    <property type="entry name" value="Regulator of G-protein Signalling 4, domain 2"/>
    <property type="match status" value="2"/>
</dbReference>
<evidence type="ECO:0000313" key="2">
    <source>
        <dbReference type="EMBL" id="VDD96385.1"/>
    </source>
</evidence>
<dbReference type="WBParaSite" id="EVEC_0001187601-mRNA-1">
    <property type="protein sequence ID" value="EVEC_0001187601-mRNA-1"/>
    <property type="gene ID" value="EVEC_0001187601"/>
</dbReference>
<protein>
    <submittedName>
        <fullName evidence="4">RGS domain-containing protein</fullName>
    </submittedName>
</protein>
<dbReference type="AlphaFoldDB" id="A0A0N4VLU0"/>
<dbReference type="EMBL" id="UXUI01011624">
    <property type="protein sequence ID" value="VDD96385.1"/>
    <property type="molecule type" value="Genomic_DNA"/>
</dbReference>
<dbReference type="PRINTS" id="PR01301">
    <property type="entry name" value="RGSPROTEIN"/>
</dbReference>
<sequence>MATAMFDLNMGINREPPQVPSTDNVDYPRAASWANANLHEVLKDEKGRQLLLVFLHSSLAEENLYFVESVKQVMDEKDPLKKKDYFEEFYQKYSPCVNISSAATQAIREGAQQPDPDMQAAFGLAYREVNGLLERDQFPRFKRSEVYLSYLEKLLPRAYAEKWANSFEALLGNQIGRYYFRKYLKSIRAEENLRFWEAVIEFRQTKNNSSAMLSMAKNIQRQYLVEGTSHEVFLAFGIRQLIEKRIKDDDIDASLFDDAIKHVEKVLKTEPYHRFINSEEYKNLLHKLK</sequence>
<dbReference type="InterPro" id="IPR016137">
    <property type="entry name" value="RGS"/>
</dbReference>
<dbReference type="Proteomes" id="UP000274131">
    <property type="component" value="Unassembled WGS sequence"/>
</dbReference>
<evidence type="ECO:0000313" key="3">
    <source>
        <dbReference type="Proteomes" id="UP000274131"/>
    </source>
</evidence>
<gene>
    <name evidence="2" type="ORF">EVEC_LOCUS11136</name>
</gene>
<evidence type="ECO:0000259" key="1">
    <source>
        <dbReference type="PROSITE" id="PS50132"/>
    </source>
</evidence>
<dbReference type="PANTHER" id="PTHR10845">
    <property type="entry name" value="REGULATOR OF G PROTEIN SIGNALING"/>
    <property type="match status" value="1"/>
</dbReference>
<feature type="domain" description="RGS" evidence="1">
    <location>
        <begin position="37"/>
        <end position="151"/>
    </location>
</feature>
<dbReference type="CDD" id="cd07440">
    <property type="entry name" value="RGS"/>
    <property type="match status" value="1"/>
</dbReference>
<accession>A0A0N4VLU0</accession>